<dbReference type="Pfam" id="PF01184">
    <property type="entry name" value="Gpr1_Fun34_YaaH"/>
    <property type="match status" value="1"/>
</dbReference>
<comment type="similarity">
    <text evidence="2">Belongs to the acetate uptake transporter (AceTr) (TC 2.A.96) family.</text>
</comment>
<evidence type="ECO:0000313" key="9">
    <source>
        <dbReference type="Proteomes" id="UP000008980"/>
    </source>
</evidence>
<dbReference type="NCBIfam" id="NF038013">
    <property type="entry name" value="AceTr_1"/>
    <property type="match status" value="1"/>
</dbReference>
<dbReference type="PANTHER" id="PTHR30178">
    <property type="entry name" value="INNER MEMBRANE PROTEIN YAAH"/>
    <property type="match status" value="1"/>
</dbReference>
<reference evidence="9" key="2">
    <citation type="submission" date="2011-02" db="EMBL/GenBank/DDBJ databases">
        <title>Whole genome sequencing of Leishmania donovani clinical lines reveals dynamic variation related to drug resistance.</title>
        <authorList>
            <person name="Downing T."/>
            <person name="Imamura H."/>
            <person name="Sanders M."/>
            <person name="Decuypere S."/>
            <person name="Hertz-Fowler C."/>
            <person name="Clark T.G."/>
            <person name="Rijal S."/>
            <person name="Sundar S."/>
            <person name="Quail M.A."/>
            <person name="De Doncker S."/>
            <person name="Maes I."/>
            <person name="Vanaerschot M."/>
            <person name="Stark O."/>
            <person name="Schonian G."/>
            <person name="Dujardin J.C."/>
            <person name="Berriman M."/>
        </authorList>
    </citation>
    <scope>NUCLEOTIDE SEQUENCE [LARGE SCALE GENOMIC DNA]</scope>
    <source>
        <strain evidence="9">BPK282A1</strain>
    </source>
</reference>
<evidence type="ECO:0000256" key="2">
    <source>
        <dbReference type="ARBA" id="ARBA00005587"/>
    </source>
</evidence>
<dbReference type="InterPro" id="IPR047623">
    <property type="entry name" value="SatP"/>
</dbReference>
<sequence length="359" mass="38160">MCSEAQRRGGLLCEDTTTLVVRSTRATPTAWVAIFALDAAAPATTTLSEPATAGVRATPATTSSTTPTGSRRGAGAWNTLTGTRTAPPRCANPGPVGLLGFGLSTILLNLHNTGSFPLSTVIVAMGICLGGGAQPLHCCMSPSLLSSPLSLFSVDTHMHTHACMIYIYIYMCVSVCVCVCLSFPLNDAVVFRPCCCASFPRFLFAVHRHRPARAHAIPPPLPPTCETRNNATRGGGPLVWCAERPSYAPHGWWACVSVEVEAVSDFCPPTDVARSPLPPPFSTPHTHTRAEMPDKHGYTPKCRHLYVRGHVGTYVYCGPLASSSSLISLPSLVCVWCPAPIPLPLPPQNPCLLLTTGRH</sequence>
<dbReference type="OMA" id="HTHACMI"/>
<dbReference type="GO" id="GO:0071422">
    <property type="term" value="P:succinate transmembrane transport"/>
    <property type="evidence" value="ECO:0007669"/>
    <property type="project" value="TreeGrafter"/>
</dbReference>
<accession>E9B7Q5</accession>
<dbReference type="Proteomes" id="UP000008980">
    <property type="component" value="Chromosome 3"/>
</dbReference>
<dbReference type="KEGG" id="ldo:LDBPK_030370"/>
<dbReference type="GeneID" id="13390377"/>
<evidence type="ECO:0000256" key="3">
    <source>
        <dbReference type="ARBA" id="ARBA00022692"/>
    </source>
</evidence>
<proteinExistence type="inferred from homology"/>
<feature type="region of interest" description="Disordered" evidence="6">
    <location>
        <begin position="48"/>
        <end position="76"/>
    </location>
</feature>
<evidence type="ECO:0000256" key="5">
    <source>
        <dbReference type="ARBA" id="ARBA00023136"/>
    </source>
</evidence>
<evidence type="ECO:0000256" key="6">
    <source>
        <dbReference type="SAM" id="MobiDB-lite"/>
    </source>
</evidence>
<gene>
    <name evidence="8" type="ORF">LDBPK_030370</name>
</gene>
<name>E9B7Q5_LEIDO</name>
<dbReference type="RefSeq" id="XP_003858002.1">
    <property type="nucleotide sequence ID" value="XM_003857954.1"/>
</dbReference>
<evidence type="ECO:0000256" key="4">
    <source>
        <dbReference type="ARBA" id="ARBA00022989"/>
    </source>
</evidence>
<dbReference type="GO" id="GO:0015360">
    <property type="term" value="F:acetate:proton symporter activity"/>
    <property type="evidence" value="ECO:0007669"/>
    <property type="project" value="TreeGrafter"/>
</dbReference>
<dbReference type="PANTHER" id="PTHR30178:SF3">
    <property type="entry name" value="SUCCINATE-ACETATE_PROTON SYMPORTER SATP"/>
    <property type="match status" value="1"/>
</dbReference>
<protein>
    <submittedName>
        <fullName evidence="8">Uncharacterized protein</fullName>
    </submittedName>
</protein>
<keyword evidence="5 7" id="KW-0472">Membrane</keyword>
<dbReference type="AlphaFoldDB" id="E9B7Q5"/>
<evidence type="ECO:0000256" key="1">
    <source>
        <dbReference type="ARBA" id="ARBA00004141"/>
    </source>
</evidence>
<dbReference type="GO" id="GO:0005886">
    <property type="term" value="C:plasma membrane"/>
    <property type="evidence" value="ECO:0007669"/>
    <property type="project" value="TreeGrafter"/>
</dbReference>
<comment type="subcellular location">
    <subcellularLocation>
        <location evidence="1">Membrane</location>
        <topology evidence="1">Multi-pass membrane protein</topology>
    </subcellularLocation>
</comment>
<reference evidence="8 9" key="1">
    <citation type="journal article" date="2011" name="Genome Res.">
        <title>Whole genome sequencing of multiple Leishmania donovani clinical isolates provides insights into population structure and mechanisms of drug resistance.</title>
        <authorList>
            <person name="Downing T."/>
            <person name="Imamura H."/>
            <person name="Decuypere S."/>
            <person name="Clark T.G."/>
            <person name="Coombs G.H."/>
            <person name="Cotton J.A."/>
            <person name="Hilley J.D."/>
            <person name="de Doncker S."/>
            <person name="Maes I."/>
            <person name="Mottram J.C."/>
            <person name="Quail M.A."/>
            <person name="Rijal S."/>
            <person name="Sanders M."/>
            <person name="Schonian G."/>
            <person name="Stark O."/>
            <person name="Sundar S."/>
            <person name="Vanaerschot M."/>
            <person name="Hertz-Fowler C."/>
            <person name="Dujardin J.C."/>
            <person name="Berriman M."/>
        </authorList>
    </citation>
    <scope>NUCLEOTIDE SEQUENCE [LARGE SCALE GENOMIC DNA]</scope>
    <source>
        <strain evidence="8 9">BPK282A1</strain>
    </source>
</reference>
<dbReference type="VEuPathDB" id="TriTrypDB:LdBPK_030370.1"/>
<dbReference type="InterPro" id="IPR000791">
    <property type="entry name" value="Gpr1/Fun34/SatP-like"/>
</dbReference>
<evidence type="ECO:0000313" key="8">
    <source>
        <dbReference type="EMBL" id="CBZ31278.1"/>
    </source>
</evidence>
<keyword evidence="3 7" id="KW-0812">Transmembrane</keyword>
<feature type="transmembrane region" description="Helical" evidence="7">
    <location>
        <begin position="165"/>
        <end position="185"/>
    </location>
</feature>
<feature type="compositionally biased region" description="Low complexity" evidence="6">
    <location>
        <begin position="56"/>
        <end position="75"/>
    </location>
</feature>
<organism evidence="8 9">
    <name type="scientific">Leishmania donovani</name>
    <dbReference type="NCBI Taxonomy" id="5661"/>
    <lineage>
        <taxon>Eukaryota</taxon>
        <taxon>Discoba</taxon>
        <taxon>Euglenozoa</taxon>
        <taxon>Kinetoplastea</taxon>
        <taxon>Metakinetoplastina</taxon>
        <taxon>Trypanosomatida</taxon>
        <taxon>Trypanosomatidae</taxon>
        <taxon>Leishmaniinae</taxon>
        <taxon>Leishmania</taxon>
    </lineage>
</organism>
<evidence type="ECO:0000256" key="7">
    <source>
        <dbReference type="SAM" id="Phobius"/>
    </source>
</evidence>
<keyword evidence="4 7" id="KW-1133">Transmembrane helix</keyword>
<dbReference type="EMBL" id="FR799590">
    <property type="protein sequence ID" value="CBZ31278.1"/>
    <property type="molecule type" value="Genomic_DNA"/>
</dbReference>